<sequence length="358" mass="40989">MVERRSLDALVEISKHHTLGPEYEDMIKTLSPEQYEDFIENMASEANDTEFRGRTSFLRSLSFDNRNNHLSQLHRQAYLTSIADRDQLVRTRYAIECLEQAMGNLCHCKKVIIDDDNRAWGLRRWKKELGILPQRTLTFASASSVNLVRYIVHAVVTALSTGKLSIDSLEISIGSLMENGNRISPHMLPTLSSSPITSLHRLHIVLDPTVLNPDIRLPWCSGLVRFVRLFPELSDFSLEFEYRDESSRFLEIAAMLHIPKLKKFKLSLVDCKREELADFILYHKETICEISLESIDLVDGVQSWQSLIKDIHDHLNISYFSMDSCMARDTYSQPKGEELVATDAQGLMDIIARLSQSN</sequence>
<dbReference type="HOGENOM" id="CLU_051367_1_0_1"/>
<dbReference type="EMBL" id="JH658134">
    <property type="protein sequence ID" value="EXM13590.1"/>
    <property type="molecule type" value="Genomic_DNA"/>
</dbReference>
<evidence type="ECO:0008006" key="2">
    <source>
        <dbReference type="Google" id="ProtNLM"/>
    </source>
</evidence>
<evidence type="ECO:0000313" key="1">
    <source>
        <dbReference type="EMBL" id="EXM13590.1"/>
    </source>
</evidence>
<dbReference type="AlphaFoldDB" id="X0LYP7"/>
<protein>
    <recommendedName>
        <fullName evidence="2">F-box domain-containing protein</fullName>
    </recommendedName>
</protein>
<proteinExistence type="predicted"/>
<organism evidence="1">
    <name type="scientific">Fusarium oxysporum f. sp. vasinfectum 25433</name>
    <dbReference type="NCBI Taxonomy" id="1089449"/>
    <lineage>
        <taxon>Eukaryota</taxon>
        <taxon>Fungi</taxon>
        <taxon>Dikarya</taxon>
        <taxon>Ascomycota</taxon>
        <taxon>Pezizomycotina</taxon>
        <taxon>Sordariomycetes</taxon>
        <taxon>Hypocreomycetidae</taxon>
        <taxon>Hypocreales</taxon>
        <taxon>Nectriaceae</taxon>
        <taxon>Fusarium</taxon>
        <taxon>Fusarium oxysporum species complex</taxon>
    </lineage>
</organism>
<dbReference type="Proteomes" id="UP000030701">
    <property type="component" value="Unassembled WGS sequence"/>
</dbReference>
<reference evidence="1" key="1">
    <citation type="submission" date="2011-11" db="EMBL/GenBank/DDBJ databases">
        <title>The Genome Sequence of Fusarium oxysporum Cotton.</title>
        <authorList>
            <consortium name="The Broad Institute Genome Sequencing Platform"/>
            <person name="Ma L.-J."/>
            <person name="Gale L.R."/>
            <person name="Schwartz D.C."/>
            <person name="Zhou S."/>
            <person name="Corby-Kistler H."/>
            <person name="Young S.K."/>
            <person name="Zeng Q."/>
            <person name="Gargeya S."/>
            <person name="Fitzgerald M."/>
            <person name="Haas B."/>
            <person name="Abouelleil A."/>
            <person name="Alvarado L."/>
            <person name="Arachchi H.M."/>
            <person name="Berlin A."/>
            <person name="Brown A."/>
            <person name="Chapman S.B."/>
            <person name="Chen Z."/>
            <person name="Dunbar C."/>
            <person name="Freedman E."/>
            <person name="Gearin G."/>
            <person name="Goldberg J."/>
            <person name="Griggs A."/>
            <person name="Gujja S."/>
            <person name="Heiman D."/>
            <person name="Howarth C."/>
            <person name="Larson L."/>
            <person name="Lui A."/>
            <person name="MacDonald P.J.P."/>
            <person name="Montmayeur A."/>
            <person name="Murphy C."/>
            <person name="Neiman D."/>
            <person name="Pearson M."/>
            <person name="Priest M."/>
            <person name="Roberts A."/>
            <person name="Saif S."/>
            <person name="Shea T."/>
            <person name="Shenoy N."/>
            <person name="Sisk P."/>
            <person name="Stolte C."/>
            <person name="Sykes S."/>
            <person name="Wortman J."/>
            <person name="Nusbaum C."/>
            <person name="Birren B."/>
        </authorList>
    </citation>
    <scope>NUCLEOTIDE SEQUENCE [LARGE SCALE GENOMIC DNA]</scope>
    <source>
        <strain evidence="1">25433</strain>
    </source>
</reference>
<gene>
    <name evidence="1" type="ORF">FOTG_17960</name>
</gene>
<name>X0LYP7_FUSOX</name>
<accession>X0LYP7</accession>
<reference evidence="1" key="2">
    <citation type="submission" date="2012-05" db="EMBL/GenBank/DDBJ databases">
        <title>The Genome Annotation of Fusarium oxysporum Cotton.</title>
        <authorList>
            <consortium name="The Broad Institute Genomics Platform"/>
            <person name="Ma L.-J."/>
            <person name="Corby-Kistler H."/>
            <person name="Broz K."/>
            <person name="Gale L.R."/>
            <person name="Jonkers W."/>
            <person name="O'Donnell K."/>
            <person name="Ploetz R."/>
            <person name="Steinberg C."/>
            <person name="Schwartz D.C."/>
            <person name="VanEtten H."/>
            <person name="Zhou S."/>
            <person name="Young S.K."/>
            <person name="Zeng Q."/>
            <person name="Gargeya S."/>
            <person name="Fitzgerald M."/>
            <person name="Abouelleil A."/>
            <person name="Alvarado L."/>
            <person name="Chapman S.B."/>
            <person name="Gainer-Dewar J."/>
            <person name="Goldberg J."/>
            <person name="Griggs A."/>
            <person name="Gujja S."/>
            <person name="Hansen M."/>
            <person name="Howarth C."/>
            <person name="Imamovic A."/>
            <person name="Ireland A."/>
            <person name="Larimer J."/>
            <person name="McCowan C."/>
            <person name="Murphy C."/>
            <person name="Pearson M."/>
            <person name="Poon T.W."/>
            <person name="Priest M."/>
            <person name="Roberts A."/>
            <person name="Saif S."/>
            <person name="Shea T."/>
            <person name="Sykes S."/>
            <person name="Wortman J."/>
            <person name="Nusbaum C."/>
            <person name="Birren B."/>
        </authorList>
    </citation>
    <scope>NUCLEOTIDE SEQUENCE</scope>
    <source>
        <strain evidence="1">25433</strain>
    </source>
</reference>
<dbReference type="OrthoDB" id="5279008at2759"/>